<evidence type="ECO:0000256" key="1">
    <source>
        <dbReference type="ARBA" id="ARBA00005641"/>
    </source>
</evidence>
<evidence type="ECO:0000313" key="6">
    <source>
        <dbReference type="EMBL" id="KZT25264.1"/>
    </source>
</evidence>
<reference evidence="6 7" key="1">
    <citation type="journal article" date="2016" name="Mol. Biol. Evol.">
        <title>Comparative Genomics of Early-Diverging Mushroom-Forming Fungi Provides Insights into the Origins of Lignocellulose Decay Capabilities.</title>
        <authorList>
            <person name="Nagy L.G."/>
            <person name="Riley R."/>
            <person name="Tritt A."/>
            <person name="Adam C."/>
            <person name="Daum C."/>
            <person name="Floudas D."/>
            <person name="Sun H."/>
            <person name="Yadav J.S."/>
            <person name="Pangilinan J."/>
            <person name="Larsson K.H."/>
            <person name="Matsuura K."/>
            <person name="Barry K."/>
            <person name="Labutti K."/>
            <person name="Kuo R."/>
            <person name="Ohm R.A."/>
            <person name="Bhattacharya S.S."/>
            <person name="Shirouzu T."/>
            <person name="Yoshinaga Y."/>
            <person name="Martin F.M."/>
            <person name="Grigoriev I.V."/>
            <person name="Hibbett D.S."/>
        </authorList>
    </citation>
    <scope>NUCLEOTIDE SEQUENCE [LARGE SCALE GENOMIC DNA]</scope>
    <source>
        <strain evidence="6 7">HHB14362 ss-1</strain>
    </source>
</reference>
<gene>
    <name evidence="6" type="ORF">NEOLEDRAFT_1051277</name>
</gene>
<dbReference type="InterPro" id="IPR017853">
    <property type="entry name" value="GH"/>
</dbReference>
<evidence type="ECO:0000259" key="5">
    <source>
        <dbReference type="Pfam" id="PF00150"/>
    </source>
</evidence>
<dbReference type="Pfam" id="PF00150">
    <property type="entry name" value="Cellulase"/>
    <property type="match status" value="1"/>
</dbReference>
<dbReference type="GO" id="GO:0005576">
    <property type="term" value="C:extracellular region"/>
    <property type="evidence" value="ECO:0007669"/>
    <property type="project" value="TreeGrafter"/>
</dbReference>
<dbReference type="GO" id="GO:0009251">
    <property type="term" value="P:glucan catabolic process"/>
    <property type="evidence" value="ECO:0007669"/>
    <property type="project" value="TreeGrafter"/>
</dbReference>
<dbReference type="PANTHER" id="PTHR31297:SF43">
    <property type="entry name" value="GLUCAN 1,3-BETA-GLUCOSIDASE 3"/>
    <property type="match status" value="1"/>
</dbReference>
<name>A0A165SJN1_9AGAM</name>
<dbReference type="FunCoup" id="A0A165SJN1">
    <property type="interactions" value="13"/>
</dbReference>
<dbReference type="SUPFAM" id="SSF51445">
    <property type="entry name" value="(Trans)glycosidases"/>
    <property type="match status" value="1"/>
</dbReference>
<dbReference type="PANTHER" id="PTHR31297">
    <property type="entry name" value="GLUCAN ENDO-1,6-BETA-GLUCOSIDASE B"/>
    <property type="match status" value="1"/>
</dbReference>
<sequence>DIYRHRKQHGVNLGSWFVLERWITESPFRSAASPGQSDLDVARGSNAKEILEHHWDTWITRADWEWLTQNGINTVRIPIGYYHLCGVDASVLNSTDFADFQDVFEGAWSRITNAISTANEFNIGVLLVDLHSAPGKQNRDSHSGTSAPTPAFFSHHNMTHTTHILSVLARNLPSLPNIVGIELLNEPQPDSKDDALKRWYADTIPAIRDAAPSMPVYISDCWRTDDYAGFIAALAKSPPKLDFVVLDHHLYRCFTGGDVSTPVEQHAKALKDASAGTFARVSQNLQFAGGAMIVGEWSGALNPGSLAHLSGGAAEMKARRAYLKAEVDLFERYCAGWFFWTYKKEGRDVGWAFRDAVEAGIWPAGSCGLVVRNECERDAGRSGRRNTAMDRALVAGHVSYWDQYPGKYEHFRFGEGFAQGWDDAYEHFLCTEAGAGKGEGGPVPELGFKGPWAKRRAEAYVRNKGGADHVWEYEHGVIAGIDAARRDFVEVYCE</sequence>
<dbReference type="InterPro" id="IPR001547">
    <property type="entry name" value="Glyco_hydro_5"/>
</dbReference>
<evidence type="ECO:0000313" key="7">
    <source>
        <dbReference type="Proteomes" id="UP000076761"/>
    </source>
</evidence>
<keyword evidence="2 4" id="KW-0378">Hydrolase</keyword>
<dbReference type="FunFam" id="3.20.20.80:FF:000100">
    <property type="entry name" value="Glycoside hydrolase superfamily"/>
    <property type="match status" value="1"/>
</dbReference>
<protein>
    <submittedName>
        <fullName evidence="6">Glycoside hydrolase family 5 protein</fullName>
    </submittedName>
</protein>
<accession>A0A165SJN1</accession>
<dbReference type="Proteomes" id="UP000076761">
    <property type="component" value="Unassembled WGS sequence"/>
</dbReference>
<dbReference type="AlphaFoldDB" id="A0A165SJN1"/>
<dbReference type="InterPro" id="IPR050386">
    <property type="entry name" value="Glycosyl_hydrolase_5"/>
</dbReference>
<proteinExistence type="inferred from homology"/>
<evidence type="ECO:0000256" key="3">
    <source>
        <dbReference type="ARBA" id="ARBA00023295"/>
    </source>
</evidence>
<dbReference type="STRING" id="1314782.A0A165SJN1"/>
<keyword evidence="7" id="KW-1185">Reference proteome</keyword>
<evidence type="ECO:0000256" key="4">
    <source>
        <dbReference type="RuleBase" id="RU361153"/>
    </source>
</evidence>
<dbReference type="Gene3D" id="3.20.20.80">
    <property type="entry name" value="Glycosidases"/>
    <property type="match status" value="1"/>
</dbReference>
<feature type="non-terminal residue" evidence="6">
    <location>
        <position position="494"/>
    </location>
</feature>
<dbReference type="GO" id="GO:0005737">
    <property type="term" value="C:cytoplasm"/>
    <property type="evidence" value="ECO:0007669"/>
    <property type="project" value="UniProtKB-ARBA"/>
</dbReference>
<evidence type="ECO:0000256" key="2">
    <source>
        <dbReference type="ARBA" id="ARBA00022801"/>
    </source>
</evidence>
<keyword evidence="3 4" id="KW-0326">Glycosidase</keyword>
<dbReference type="GO" id="GO:0009986">
    <property type="term" value="C:cell surface"/>
    <property type="evidence" value="ECO:0007669"/>
    <property type="project" value="TreeGrafter"/>
</dbReference>
<dbReference type="EMBL" id="KV425573">
    <property type="protein sequence ID" value="KZT25264.1"/>
    <property type="molecule type" value="Genomic_DNA"/>
</dbReference>
<organism evidence="6 7">
    <name type="scientific">Neolentinus lepideus HHB14362 ss-1</name>
    <dbReference type="NCBI Taxonomy" id="1314782"/>
    <lineage>
        <taxon>Eukaryota</taxon>
        <taxon>Fungi</taxon>
        <taxon>Dikarya</taxon>
        <taxon>Basidiomycota</taxon>
        <taxon>Agaricomycotina</taxon>
        <taxon>Agaricomycetes</taxon>
        <taxon>Gloeophyllales</taxon>
        <taxon>Gloeophyllaceae</taxon>
        <taxon>Neolentinus</taxon>
    </lineage>
</organism>
<feature type="non-terminal residue" evidence="6">
    <location>
        <position position="1"/>
    </location>
</feature>
<dbReference type="InParanoid" id="A0A165SJN1"/>
<feature type="domain" description="Glycoside hydrolase family 5" evidence="5">
    <location>
        <begin position="53"/>
        <end position="344"/>
    </location>
</feature>
<dbReference type="GO" id="GO:0046557">
    <property type="term" value="F:glucan endo-1,6-beta-glucosidase activity"/>
    <property type="evidence" value="ECO:0007669"/>
    <property type="project" value="TreeGrafter"/>
</dbReference>
<dbReference type="OrthoDB" id="1887033at2759"/>
<comment type="similarity">
    <text evidence="1 4">Belongs to the glycosyl hydrolase 5 (cellulase A) family.</text>
</comment>